<name>A0A521CML6_9FLAO</name>
<dbReference type="NCBIfam" id="NF037970">
    <property type="entry name" value="vanZ_1"/>
    <property type="match status" value="1"/>
</dbReference>
<evidence type="ECO:0000313" key="3">
    <source>
        <dbReference type="EMBL" id="SMO60687.1"/>
    </source>
</evidence>
<organism evidence="3 4">
    <name type="scientific">Flavobacterium resistens</name>
    <dbReference type="NCBI Taxonomy" id="443612"/>
    <lineage>
        <taxon>Bacteria</taxon>
        <taxon>Pseudomonadati</taxon>
        <taxon>Bacteroidota</taxon>
        <taxon>Flavobacteriia</taxon>
        <taxon>Flavobacteriales</taxon>
        <taxon>Flavobacteriaceae</taxon>
        <taxon>Flavobacterium</taxon>
    </lineage>
</organism>
<dbReference type="PANTHER" id="PTHR28008:SF1">
    <property type="entry name" value="DOMAIN PROTEIN, PUTATIVE (AFU_ORTHOLOGUE AFUA_3G10980)-RELATED"/>
    <property type="match status" value="1"/>
</dbReference>
<dbReference type="Proteomes" id="UP000317289">
    <property type="component" value="Unassembled WGS sequence"/>
</dbReference>
<dbReference type="EMBL" id="FXTA01000002">
    <property type="protein sequence ID" value="SMO60687.1"/>
    <property type="molecule type" value="Genomic_DNA"/>
</dbReference>
<keyword evidence="1" id="KW-0812">Transmembrane</keyword>
<keyword evidence="1" id="KW-1133">Transmembrane helix</keyword>
<dbReference type="Pfam" id="PF04892">
    <property type="entry name" value="VanZ"/>
    <property type="match status" value="1"/>
</dbReference>
<feature type="domain" description="VanZ-like" evidence="2">
    <location>
        <begin position="48"/>
        <end position="136"/>
    </location>
</feature>
<feature type="transmembrane region" description="Helical" evidence="1">
    <location>
        <begin position="86"/>
        <end position="109"/>
    </location>
</feature>
<proteinExistence type="predicted"/>
<keyword evidence="1" id="KW-0472">Membrane</keyword>
<feature type="transmembrane region" description="Helical" evidence="1">
    <location>
        <begin position="23"/>
        <end position="45"/>
    </location>
</feature>
<evidence type="ECO:0000259" key="2">
    <source>
        <dbReference type="Pfam" id="PF04892"/>
    </source>
</evidence>
<accession>A0A521CML6</accession>
<dbReference type="InterPro" id="IPR006976">
    <property type="entry name" value="VanZ-like"/>
</dbReference>
<reference evidence="3 4" key="1">
    <citation type="submission" date="2017-05" db="EMBL/GenBank/DDBJ databases">
        <authorList>
            <person name="Varghese N."/>
            <person name="Submissions S."/>
        </authorList>
    </citation>
    <scope>NUCLEOTIDE SEQUENCE [LARGE SCALE GENOMIC DNA]</scope>
    <source>
        <strain evidence="3 4">DSM 19382</strain>
    </source>
</reference>
<feature type="transmembrane region" description="Helical" evidence="1">
    <location>
        <begin position="121"/>
        <end position="142"/>
    </location>
</feature>
<sequence length="148" mass="16627">MLQKLIRYCLMQLTNNLSVPKQLLLIWAIICSGIITYLCLTNSSNIPAIDFPSIDKIVHFCFHFGFTISWILFFKKELKGQHANDYKAYLISFIFSVFFGITIEILQGVLTTTRTPDVTDVLANTIGATAGVFSAIGFRKLIDKIIGI</sequence>
<dbReference type="PANTHER" id="PTHR28008">
    <property type="entry name" value="DOMAIN PROTEIN, PUTATIVE (AFU_ORTHOLOGUE AFUA_3G10980)-RELATED"/>
    <property type="match status" value="1"/>
</dbReference>
<evidence type="ECO:0000313" key="4">
    <source>
        <dbReference type="Proteomes" id="UP000317289"/>
    </source>
</evidence>
<evidence type="ECO:0000256" key="1">
    <source>
        <dbReference type="SAM" id="Phobius"/>
    </source>
</evidence>
<dbReference type="AlphaFoldDB" id="A0A521CML6"/>
<protein>
    <submittedName>
        <fullName evidence="3">VanZ like family protein</fullName>
    </submittedName>
</protein>
<feature type="transmembrane region" description="Helical" evidence="1">
    <location>
        <begin position="57"/>
        <end position="74"/>
    </location>
</feature>
<gene>
    <name evidence="3" type="ORF">SAMN06265349_102724</name>
</gene>